<feature type="compositionally biased region" description="Acidic residues" evidence="1">
    <location>
        <begin position="372"/>
        <end position="381"/>
    </location>
</feature>
<dbReference type="VEuPathDB" id="ToxoDB:cyc_00351"/>
<feature type="compositionally biased region" description="Acidic residues" evidence="1">
    <location>
        <begin position="326"/>
        <end position="335"/>
    </location>
</feature>
<accession>A0A1D3D449</accession>
<proteinExistence type="predicted"/>
<feature type="region of interest" description="Disordered" evidence="1">
    <location>
        <begin position="312"/>
        <end position="388"/>
    </location>
</feature>
<feature type="chain" id="PRO_5008914122" evidence="2">
    <location>
        <begin position="26"/>
        <end position="448"/>
    </location>
</feature>
<protein>
    <submittedName>
        <fullName evidence="3">Uncharacterized protein</fullName>
    </submittedName>
</protein>
<feature type="compositionally biased region" description="Low complexity" evidence="1">
    <location>
        <begin position="174"/>
        <end position="196"/>
    </location>
</feature>
<dbReference type="Proteomes" id="UP000095192">
    <property type="component" value="Unassembled WGS sequence"/>
</dbReference>
<dbReference type="EMBL" id="JROU02000815">
    <property type="protein sequence ID" value="OEH78223.1"/>
    <property type="molecule type" value="Genomic_DNA"/>
</dbReference>
<keyword evidence="4" id="KW-1185">Reference proteome</keyword>
<feature type="region of interest" description="Disordered" evidence="1">
    <location>
        <begin position="143"/>
        <end position="220"/>
    </location>
</feature>
<sequence length="448" mass="48014">MRIIFRHTLLPLGAAVCLFSHVSDPAALVAAGGRTPETEPSGSTPAEDNPRFLDMRERASQRLEQAVRPVWAFWKDLALEDDEDGPVRDEGLSYFLRRQGRSHGREQVARPELQDSDYDSDTGDYDYVGGPAEEQSFMAATDNDEEGQHLSNDLPGNAQAQADPQGASGERLAADSAQTSTSGAGAARMQQGGRSAEGLTENGDYDQDEKDEPTSSTGSTLREIIVQDGQSLSLLSFKVKDQGKAILVSFYSAWSLHVDVHGNVDEGELIELLVTAVADACLRAEGTQEGVYEDQLSALDGKVDVNVECVVNPPKEHPLEGSQDVWETEDNDDSESTSSTQAAEEAHEEEAQAPADIARSQASRAAALPNETQEDAEEDNVEASQPQAANVPAHIDVIAAAESFRSEAVAVFLRLAENPAIPLQSHLAAADALVNFAKELVTSAFPSA</sequence>
<gene>
    <name evidence="3" type="ORF">cyc_00351</name>
</gene>
<feature type="signal peptide" evidence="2">
    <location>
        <begin position="1"/>
        <end position="25"/>
    </location>
</feature>
<feature type="compositionally biased region" description="Acidic residues" evidence="1">
    <location>
        <begin position="114"/>
        <end position="124"/>
    </location>
</feature>
<evidence type="ECO:0000256" key="2">
    <source>
        <dbReference type="SAM" id="SignalP"/>
    </source>
</evidence>
<evidence type="ECO:0000256" key="1">
    <source>
        <dbReference type="SAM" id="MobiDB-lite"/>
    </source>
</evidence>
<dbReference type="InParanoid" id="A0A1D3D449"/>
<organism evidence="3 4">
    <name type="scientific">Cyclospora cayetanensis</name>
    <dbReference type="NCBI Taxonomy" id="88456"/>
    <lineage>
        <taxon>Eukaryota</taxon>
        <taxon>Sar</taxon>
        <taxon>Alveolata</taxon>
        <taxon>Apicomplexa</taxon>
        <taxon>Conoidasida</taxon>
        <taxon>Coccidia</taxon>
        <taxon>Eucoccidiorida</taxon>
        <taxon>Eimeriorina</taxon>
        <taxon>Eimeriidae</taxon>
        <taxon>Cyclospora</taxon>
    </lineage>
</organism>
<keyword evidence="2" id="KW-0732">Signal</keyword>
<feature type="region of interest" description="Disordered" evidence="1">
    <location>
        <begin position="31"/>
        <end position="50"/>
    </location>
</feature>
<evidence type="ECO:0000313" key="4">
    <source>
        <dbReference type="Proteomes" id="UP000095192"/>
    </source>
</evidence>
<reference evidence="3 4" key="1">
    <citation type="journal article" date="2016" name="BMC Genomics">
        <title>Comparative genomics reveals Cyclospora cayetanensis possesses coccidia-like metabolism and invasion components but unique surface antigens.</title>
        <authorList>
            <person name="Liu S."/>
            <person name="Wang L."/>
            <person name="Zheng H."/>
            <person name="Xu Z."/>
            <person name="Roellig D.M."/>
            <person name="Li N."/>
            <person name="Frace M.A."/>
            <person name="Tang K."/>
            <person name="Arrowood M.J."/>
            <person name="Moss D.M."/>
            <person name="Zhang L."/>
            <person name="Feng Y."/>
            <person name="Xiao L."/>
        </authorList>
    </citation>
    <scope>NUCLEOTIDE SEQUENCE [LARGE SCALE GENOMIC DNA]</scope>
    <source>
        <strain evidence="3 4">CHN_HEN01</strain>
    </source>
</reference>
<comment type="caution">
    <text evidence="3">The sequence shown here is derived from an EMBL/GenBank/DDBJ whole genome shotgun (WGS) entry which is preliminary data.</text>
</comment>
<feature type="region of interest" description="Disordered" evidence="1">
    <location>
        <begin position="99"/>
        <end position="130"/>
    </location>
</feature>
<name>A0A1D3D449_9EIME</name>
<evidence type="ECO:0000313" key="3">
    <source>
        <dbReference type="EMBL" id="OEH78223.1"/>
    </source>
</evidence>
<feature type="compositionally biased region" description="Basic and acidic residues" evidence="1">
    <location>
        <begin position="103"/>
        <end position="113"/>
    </location>
</feature>
<dbReference type="AlphaFoldDB" id="A0A1D3D449"/>